<dbReference type="Proteomes" id="UP000187891">
    <property type="component" value="Unassembled WGS sequence"/>
</dbReference>
<dbReference type="EMBL" id="FMUE01000024">
    <property type="protein sequence ID" value="SCX35888.1"/>
    <property type="molecule type" value="Genomic_DNA"/>
</dbReference>
<dbReference type="InterPro" id="IPR000157">
    <property type="entry name" value="TIR_dom"/>
</dbReference>
<dbReference type="Pfam" id="PF13676">
    <property type="entry name" value="TIR_2"/>
    <property type="match status" value="1"/>
</dbReference>
<dbReference type="GO" id="GO:0007165">
    <property type="term" value="P:signal transduction"/>
    <property type="evidence" value="ECO:0007669"/>
    <property type="project" value="InterPro"/>
</dbReference>
<dbReference type="Gene3D" id="3.40.50.10140">
    <property type="entry name" value="Toll/interleukin-1 receptor homology (TIR) domain"/>
    <property type="match status" value="1"/>
</dbReference>
<dbReference type="PROSITE" id="PS50104">
    <property type="entry name" value="TIR"/>
    <property type="match status" value="1"/>
</dbReference>
<protein>
    <recommendedName>
        <fullName evidence="1">TIR domain-containing protein</fullName>
    </recommendedName>
</protein>
<dbReference type="STRING" id="1907666.DSM25559_5201"/>
<dbReference type="SUPFAM" id="SSF52200">
    <property type="entry name" value="Toll/Interleukin receptor TIR domain"/>
    <property type="match status" value="1"/>
</dbReference>
<evidence type="ECO:0000313" key="3">
    <source>
        <dbReference type="Proteomes" id="UP000187891"/>
    </source>
</evidence>
<sequence>MTVDSIRCSYQLVLLGAPNQAVQRLRSEVESGLENLGLPKDAIRFFDARDAHHRDLGAPVMAVFFGHASVTNDTGLVTELLEDSVVIAPLVSDPTQVGNEIPPQLRHINAMSLDPGGNTVIRLTTLILETFRLLRTERRLFISYKRTGSQPLANRLYEALDARGFDVFIDVRSVPPATDFQDELWHRMTDSDVIILIDTPGFREGRWTAAELTQANATNVQILHVLWPGLEEDATSAFSHFLKLKRSDFLGYLPLRGQFIKSRSLDRICDEAERLRARALAARHHYLVDSFCDAARDLGLTVSVQVEGWISLMLPSGKKLAIVAAVGVPKSDRINEIFSKASSPNLGSDEIWIIYDSRGILRSWLNHLDWLDTHLPIRTVQMAKASERLSEAVR</sequence>
<dbReference type="AlphaFoldDB" id="A0A1R3U4S6"/>
<reference evidence="3" key="1">
    <citation type="submission" date="2016-10" db="EMBL/GenBank/DDBJ databases">
        <authorList>
            <person name="Wibberg D."/>
        </authorList>
    </citation>
    <scope>NUCLEOTIDE SEQUENCE [LARGE SCALE GENOMIC DNA]</scope>
</reference>
<name>A0A1R3U4S6_9HYPH</name>
<organism evidence="2 3">
    <name type="scientific">Agrobacterium rosae</name>
    <dbReference type="NCBI Taxonomy" id="1972867"/>
    <lineage>
        <taxon>Bacteria</taxon>
        <taxon>Pseudomonadati</taxon>
        <taxon>Pseudomonadota</taxon>
        <taxon>Alphaproteobacteria</taxon>
        <taxon>Hyphomicrobiales</taxon>
        <taxon>Rhizobiaceae</taxon>
        <taxon>Rhizobium/Agrobacterium group</taxon>
        <taxon>Agrobacterium</taxon>
    </lineage>
</organism>
<evidence type="ECO:0000313" key="2">
    <source>
        <dbReference type="EMBL" id="SCX35888.1"/>
    </source>
</evidence>
<proteinExistence type="predicted"/>
<dbReference type="InterPro" id="IPR035897">
    <property type="entry name" value="Toll_tir_struct_dom_sf"/>
</dbReference>
<accession>A0A1R3U4S6</accession>
<gene>
    <name evidence="2" type="ORF">DSM25559_5201</name>
</gene>
<evidence type="ECO:0000259" key="1">
    <source>
        <dbReference type="PROSITE" id="PS50104"/>
    </source>
</evidence>
<feature type="domain" description="TIR" evidence="1">
    <location>
        <begin position="136"/>
        <end position="246"/>
    </location>
</feature>